<dbReference type="Gene3D" id="6.10.340.10">
    <property type="match status" value="1"/>
</dbReference>
<dbReference type="InterPro" id="IPR003594">
    <property type="entry name" value="HATPase_dom"/>
</dbReference>
<keyword evidence="13 15" id="KW-0472">Membrane</keyword>
<dbReference type="InterPro" id="IPR005467">
    <property type="entry name" value="His_kinase_dom"/>
</dbReference>
<dbReference type="Gene3D" id="1.10.287.130">
    <property type="match status" value="1"/>
</dbReference>
<proteinExistence type="predicted"/>
<dbReference type="CDD" id="cd12912">
    <property type="entry name" value="PDC2_MCP_like"/>
    <property type="match status" value="1"/>
</dbReference>
<dbReference type="InterPro" id="IPR036097">
    <property type="entry name" value="HisK_dim/P_sf"/>
</dbReference>
<keyword evidence="18" id="KW-1185">Reference proteome</keyword>
<accession>A0A1M6BIK9</accession>
<keyword evidence="5" id="KW-0597">Phosphoprotein</keyword>
<dbReference type="GO" id="GO:0005524">
    <property type="term" value="F:ATP binding"/>
    <property type="evidence" value="ECO:0007669"/>
    <property type="project" value="UniProtKB-KW"/>
</dbReference>
<keyword evidence="7 15" id="KW-0812">Transmembrane</keyword>
<evidence type="ECO:0000256" key="4">
    <source>
        <dbReference type="ARBA" id="ARBA00022475"/>
    </source>
</evidence>
<dbReference type="STRING" id="1121476.SAMN02745751_00364"/>
<feature type="transmembrane region" description="Helical" evidence="15">
    <location>
        <begin position="278"/>
        <end position="300"/>
    </location>
</feature>
<dbReference type="CDD" id="cd00082">
    <property type="entry name" value="HisKA"/>
    <property type="match status" value="1"/>
</dbReference>
<dbReference type="EMBL" id="FQZL01000005">
    <property type="protein sequence ID" value="SHI48428.1"/>
    <property type="molecule type" value="Genomic_DNA"/>
</dbReference>
<dbReference type="InterPro" id="IPR050398">
    <property type="entry name" value="HssS/ArlS-like"/>
</dbReference>
<evidence type="ECO:0000256" key="1">
    <source>
        <dbReference type="ARBA" id="ARBA00000085"/>
    </source>
</evidence>
<feature type="coiled-coil region" evidence="14">
    <location>
        <begin position="337"/>
        <end position="367"/>
    </location>
</feature>
<dbReference type="Gene3D" id="3.30.565.10">
    <property type="entry name" value="Histidine kinase-like ATPase, C-terminal domain"/>
    <property type="match status" value="1"/>
</dbReference>
<dbReference type="PANTHER" id="PTHR45528">
    <property type="entry name" value="SENSOR HISTIDINE KINASE CPXA"/>
    <property type="match status" value="1"/>
</dbReference>
<dbReference type="InterPro" id="IPR036890">
    <property type="entry name" value="HATPase_C_sf"/>
</dbReference>
<keyword evidence="12" id="KW-0902">Two-component regulatory system</keyword>
<dbReference type="PANTHER" id="PTHR45528:SF1">
    <property type="entry name" value="SENSOR HISTIDINE KINASE CPXA"/>
    <property type="match status" value="1"/>
</dbReference>
<evidence type="ECO:0000313" key="17">
    <source>
        <dbReference type="EMBL" id="SHI48428.1"/>
    </source>
</evidence>
<protein>
    <recommendedName>
        <fullName evidence="3">histidine kinase</fullName>
        <ecNumber evidence="3">2.7.13.3</ecNumber>
    </recommendedName>
</protein>
<comment type="subcellular location">
    <subcellularLocation>
        <location evidence="2">Cell membrane</location>
        <topology evidence="2">Multi-pass membrane protein</topology>
    </subcellularLocation>
</comment>
<keyword evidence="14" id="KW-0175">Coiled coil</keyword>
<dbReference type="SMART" id="SM00388">
    <property type="entry name" value="HisKA"/>
    <property type="match status" value="1"/>
</dbReference>
<gene>
    <name evidence="17" type="ORF">SAMN02745751_00364</name>
</gene>
<feature type="transmembrane region" description="Helical" evidence="15">
    <location>
        <begin position="7"/>
        <end position="29"/>
    </location>
</feature>
<feature type="domain" description="Histidine kinase" evidence="16">
    <location>
        <begin position="395"/>
        <end position="611"/>
    </location>
</feature>
<keyword evidence="8" id="KW-0547">Nucleotide-binding</keyword>
<dbReference type="PROSITE" id="PS50109">
    <property type="entry name" value="HIS_KIN"/>
    <property type="match status" value="1"/>
</dbReference>
<keyword evidence="4" id="KW-1003">Cell membrane</keyword>
<keyword evidence="10" id="KW-0067">ATP-binding</keyword>
<evidence type="ECO:0000256" key="2">
    <source>
        <dbReference type="ARBA" id="ARBA00004651"/>
    </source>
</evidence>
<dbReference type="Proteomes" id="UP000184052">
    <property type="component" value="Unassembled WGS sequence"/>
</dbReference>
<evidence type="ECO:0000313" key="18">
    <source>
        <dbReference type="Proteomes" id="UP000184052"/>
    </source>
</evidence>
<keyword evidence="11 15" id="KW-1133">Transmembrane helix</keyword>
<organism evidence="17 18">
    <name type="scientific">Dethiosulfatibacter aminovorans DSM 17477</name>
    <dbReference type="NCBI Taxonomy" id="1121476"/>
    <lineage>
        <taxon>Bacteria</taxon>
        <taxon>Bacillati</taxon>
        <taxon>Bacillota</taxon>
        <taxon>Tissierellia</taxon>
        <taxon>Dethiosulfatibacter</taxon>
    </lineage>
</organism>
<dbReference type="EC" id="2.7.13.3" evidence="3"/>
<dbReference type="AlphaFoldDB" id="A0A1M6BIK9"/>
<dbReference type="SMART" id="SM00387">
    <property type="entry name" value="HATPase_c"/>
    <property type="match status" value="1"/>
</dbReference>
<evidence type="ECO:0000256" key="3">
    <source>
        <dbReference type="ARBA" id="ARBA00012438"/>
    </source>
</evidence>
<comment type="catalytic activity">
    <reaction evidence="1">
        <text>ATP + protein L-histidine = ADP + protein N-phospho-L-histidine.</text>
        <dbReference type="EC" id="2.7.13.3"/>
    </reaction>
</comment>
<dbReference type="InterPro" id="IPR003661">
    <property type="entry name" value="HisK_dim/P_dom"/>
</dbReference>
<dbReference type="SUPFAM" id="SSF47384">
    <property type="entry name" value="Homodimeric domain of signal transducing histidine kinase"/>
    <property type="match status" value="1"/>
</dbReference>
<feature type="transmembrane region" description="Helical" evidence="15">
    <location>
        <begin position="107"/>
        <end position="127"/>
    </location>
</feature>
<evidence type="ECO:0000259" key="16">
    <source>
        <dbReference type="PROSITE" id="PS50109"/>
    </source>
</evidence>
<name>A0A1M6BIK9_9FIRM</name>
<keyword evidence="6" id="KW-0808">Transferase</keyword>
<evidence type="ECO:0000256" key="6">
    <source>
        <dbReference type="ARBA" id="ARBA00022679"/>
    </source>
</evidence>
<dbReference type="RefSeq" id="WP_073046267.1">
    <property type="nucleotide sequence ID" value="NZ_FQZL01000005.1"/>
</dbReference>
<keyword evidence="9 17" id="KW-0418">Kinase</keyword>
<dbReference type="PRINTS" id="PR00344">
    <property type="entry name" value="BCTRLSENSOR"/>
</dbReference>
<dbReference type="GO" id="GO:0005886">
    <property type="term" value="C:plasma membrane"/>
    <property type="evidence" value="ECO:0007669"/>
    <property type="project" value="UniProtKB-SubCell"/>
</dbReference>
<dbReference type="InterPro" id="IPR033479">
    <property type="entry name" value="dCache_1"/>
</dbReference>
<dbReference type="SUPFAM" id="SSF55874">
    <property type="entry name" value="ATPase domain of HSP90 chaperone/DNA topoisomerase II/histidine kinase"/>
    <property type="match status" value="1"/>
</dbReference>
<evidence type="ECO:0000256" key="10">
    <source>
        <dbReference type="ARBA" id="ARBA00022840"/>
    </source>
</evidence>
<evidence type="ECO:0000256" key="8">
    <source>
        <dbReference type="ARBA" id="ARBA00022741"/>
    </source>
</evidence>
<evidence type="ECO:0000256" key="15">
    <source>
        <dbReference type="SAM" id="Phobius"/>
    </source>
</evidence>
<dbReference type="Pfam" id="PF00512">
    <property type="entry name" value="HisKA"/>
    <property type="match status" value="1"/>
</dbReference>
<dbReference type="Gene3D" id="3.30.450.20">
    <property type="entry name" value="PAS domain"/>
    <property type="match status" value="1"/>
</dbReference>
<dbReference type="CDD" id="cd12914">
    <property type="entry name" value="PDC1_DGC_like"/>
    <property type="match status" value="1"/>
</dbReference>
<sequence length="611" mass="69800">MSLKKKITLMISIIIIIFLIIISLFIYSISAKVLNDEAEKYMEVQLLRAQEKIDLLVESIQQETQLLARDVQVEKFLKGEMEMYDLNSYLSARMDELNSERNYHMDLFIIDTSGVIISTTMTEAIYLDLSEREYVQKSLETKMLVTSDILHAKSDGSMIVNTVYPITDNQGELIALAGIAIRAEEFINFIKDFELGKSGYYVIIDSNGFILSHVDSEKIGQRVENSDYEINLTGLSKDTFIKDRSEGLIRTYKQMNSNNWILMANLPEKELEQKSARLLIYVFGLGILLIFAAIATSILVSGKISKPIVSITNYINSITDSSNYLDTTIAKTKSTFNGKKEDELENLNNSYENLKEYLDRRSSLEKDSYDLIRTSEELTTSLEKKSYETARFISTLSHDLRTSITLIKGFSQGLISDMVKDEKDRKRFLKEIYASAEGIENITFDILDSTYEAQYNQKLNMEKTSAVTASRAMEKQSRAYVENSNRKFESSIKVDENTWVYMDTIKINRVINNLITNAVKYSQEGSTVTLKIEEDRDHILFSVKDNGIGIPERDQKYIFDMFYKGDNKDKKSYGLGLFISKSIIDAHGSELKVESQVNKGTTFYFSLNKAT</sequence>
<evidence type="ECO:0000256" key="5">
    <source>
        <dbReference type="ARBA" id="ARBA00022553"/>
    </source>
</evidence>
<evidence type="ECO:0000256" key="11">
    <source>
        <dbReference type="ARBA" id="ARBA00022989"/>
    </source>
</evidence>
<dbReference type="GO" id="GO:0000155">
    <property type="term" value="F:phosphorelay sensor kinase activity"/>
    <property type="evidence" value="ECO:0007669"/>
    <property type="project" value="InterPro"/>
</dbReference>
<evidence type="ECO:0000256" key="12">
    <source>
        <dbReference type="ARBA" id="ARBA00023012"/>
    </source>
</evidence>
<dbReference type="Pfam" id="PF02518">
    <property type="entry name" value="HATPase_c"/>
    <property type="match status" value="1"/>
</dbReference>
<reference evidence="17 18" key="1">
    <citation type="submission" date="2016-11" db="EMBL/GenBank/DDBJ databases">
        <authorList>
            <person name="Jaros S."/>
            <person name="Januszkiewicz K."/>
            <person name="Wedrychowicz H."/>
        </authorList>
    </citation>
    <scope>NUCLEOTIDE SEQUENCE [LARGE SCALE GENOMIC DNA]</scope>
    <source>
        <strain evidence="17 18">DSM 17477</strain>
    </source>
</reference>
<evidence type="ECO:0000256" key="14">
    <source>
        <dbReference type="SAM" id="Coils"/>
    </source>
</evidence>
<evidence type="ECO:0000256" key="7">
    <source>
        <dbReference type="ARBA" id="ARBA00022692"/>
    </source>
</evidence>
<dbReference type="CDD" id="cd00075">
    <property type="entry name" value="HATPase"/>
    <property type="match status" value="1"/>
</dbReference>
<evidence type="ECO:0000256" key="13">
    <source>
        <dbReference type="ARBA" id="ARBA00023136"/>
    </source>
</evidence>
<dbReference type="FunFam" id="3.30.565.10:FF:000006">
    <property type="entry name" value="Sensor histidine kinase WalK"/>
    <property type="match status" value="1"/>
</dbReference>
<dbReference type="InterPro" id="IPR004358">
    <property type="entry name" value="Sig_transdc_His_kin-like_C"/>
</dbReference>
<dbReference type="Pfam" id="PF02743">
    <property type="entry name" value="dCache_1"/>
    <property type="match status" value="1"/>
</dbReference>
<dbReference type="OrthoDB" id="84942at2"/>
<evidence type="ECO:0000256" key="9">
    <source>
        <dbReference type="ARBA" id="ARBA00022777"/>
    </source>
</evidence>